<evidence type="ECO:0000259" key="5">
    <source>
        <dbReference type="Pfam" id="PF00582"/>
    </source>
</evidence>
<dbReference type="GO" id="GO:0005737">
    <property type="term" value="C:cytoplasm"/>
    <property type="evidence" value="ECO:0007669"/>
    <property type="project" value="UniProtKB-SubCell"/>
</dbReference>
<evidence type="ECO:0000256" key="3">
    <source>
        <dbReference type="ARBA" id="ARBA00022490"/>
    </source>
</evidence>
<dbReference type="Gene3D" id="3.40.50.12370">
    <property type="match status" value="1"/>
</dbReference>
<dbReference type="AlphaFoldDB" id="A0A7Y7Y8W4"/>
<dbReference type="Pfam" id="PF00582">
    <property type="entry name" value="Usp"/>
    <property type="match status" value="2"/>
</dbReference>
<dbReference type="InterPro" id="IPR006016">
    <property type="entry name" value="UspA"/>
</dbReference>
<reference evidence="6 7" key="1">
    <citation type="submission" date="2020-04" db="EMBL/GenBank/DDBJ databases">
        <title>Molecular characterization of pseudomonads from Agaricus bisporus reveal novel blotch 2 pathogens in Western Europe.</title>
        <authorList>
            <person name="Taparia T."/>
            <person name="Krijger M."/>
            <person name="Haynes E."/>
            <person name="Elpinstone J.G."/>
            <person name="Noble R."/>
            <person name="Van Der Wolf J."/>
        </authorList>
    </citation>
    <scope>NUCLEOTIDE SEQUENCE [LARGE SCALE GENOMIC DNA]</scope>
    <source>
        <strain evidence="6 7">IPO3737</strain>
    </source>
</reference>
<sequence>MSNYQRILLVTDPSCRPTPALYRAKALAKACGASLHLVVFDHVEAISALTVFNKDAGTLAREGYLAKKREQLAGLAHQLSGQGVQTSHDLVWSQHPHVSIREYVEDIAIDLVVKDLKVESQLKCALIGPTDWHLVRECSKPVMLVKDDAPPLPKKMLAAVALEPVGEDDMTRDDRVIRLASELAMICAAELDLVHACDILAGYELMQEYPWDSDIAAALQKKRSQDFDDLAGRHQVPGRHRHFLLGPTVQRVEDFVRENEIDTLVIGRSEGYAFPWLGSFAETLLSQPACSILTLGANAP</sequence>
<evidence type="ECO:0000313" key="7">
    <source>
        <dbReference type="Proteomes" id="UP000520592"/>
    </source>
</evidence>
<organism evidence="6 7">
    <name type="scientific">Pseudomonas gingeri</name>
    <dbReference type="NCBI Taxonomy" id="117681"/>
    <lineage>
        <taxon>Bacteria</taxon>
        <taxon>Pseudomonadati</taxon>
        <taxon>Pseudomonadota</taxon>
        <taxon>Gammaproteobacteria</taxon>
        <taxon>Pseudomonadales</taxon>
        <taxon>Pseudomonadaceae</taxon>
        <taxon>Pseudomonas</taxon>
    </lineage>
</organism>
<comment type="function">
    <text evidence="4">Required for resistance to DNA-damaging agents.</text>
</comment>
<dbReference type="PANTHER" id="PTHR47892:SF1">
    <property type="entry name" value="UNIVERSAL STRESS PROTEIN E"/>
    <property type="match status" value="1"/>
</dbReference>
<comment type="similarity">
    <text evidence="2">Belongs to the universal stress protein A family.</text>
</comment>
<dbReference type="PANTHER" id="PTHR47892">
    <property type="entry name" value="UNIVERSAL STRESS PROTEIN E"/>
    <property type="match status" value="1"/>
</dbReference>
<evidence type="ECO:0000313" key="6">
    <source>
        <dbReference type="EMBL" id="NWC31960.1"/>
    </source>
</evidence>
<feature type="domain" description="UspA" evidence="5">
    <location>
        <begin position="4"/>
        <end position="146"/>
    </location>
</feature>
<proteinExistence type="inferred from homology"/>
<evidence type="ECO:0000256" key="1">
    <source>
        <dbReference type="ARBA" id="ARBA00004496"/>
    </source>
</evidence>
<comment type="subcellular location">
    <subcellularLocation>
        <location evidence="1">Cytoplasm</location>
    </subcellularLocation>
</comment>
<dbReference type="EMBL" id="JACAQD010000006">
    <property type="protein sequence ID" value="NWC31960.1"/>
    <property type="molecule type" value="Genomic_DNA"/>
</dbReference>
<comment type="caution">
    <text evidence="6">The sequence shown here is derived from an EMBL/GenBank/DDBJ whole genome shotgun (WGS) entry which is preliminary data.</text>
</comment>
<dbReference type="RefSeq" id="WP_177061197.1">
    <property type="nucleotide sequence ID" value="NZ_JACAPS010000036.1"/>
</dbReference>
<keyword evidence="3" id="KW-0963">Cytoplasm</keyword>
<gene>
    <name evidence="6" type="ORF">HX876_06140</name>
</gene>
<dbReference type="Proteomes" id="UP000520592">
    <property type="component" value="Unassembled WGS sequence"/>
</dbReference>
<accession>A0A7Y7Y8W4</accession>
<dbReference type="SUPFAM" id="SSF52402">
    <property type="entry name" value="Adenine nucleotide alpha hydrolases-like"/>
    <property type="match status" value="2"/>
</dbReference>
<evidence type="ECO:0000256" key="4">
    <source>
        <dbReference type="ARBA" id="ARBA00037131"/>
    </source>
</evidence>
<name>A0A7Y7Y8W4_9PSED</name>
<feature type="domain" description="UspA" evidence="5">
    <location>
        <begin position="168"/>
        <end position="293"/>
    </location>
</feature>
<protein>
    <submittedName>
        <fullName evidence="6">Universal stress protein</fullName>
    </submittedName>
</protein>
<evidence type="ECO:0000256" key="2">
    <source>
        <dbReference type="ARBA" id="ARBA00008791"/>
    </source>
</evidence>